<dbReference type="Proteomes" id="UP000618943">
    <property type="component" value="Unassembled WGS sequence"/>
</dbReference>
<dbReference type="EMBL" id="JAEOAH010000053">
    <property type="protein sequence ID" value="MBK3497181.1"/>
    <property type="molecule type" value="Genomic_DNA"/>
</dbReference>
<proteinExistence type="predicted"/>
<gene>
    <name evidence="1" type="ORF">JFL43_20585</name>
</gene>
<organism evidence="1 2">
    <name type="scientific">Viridibacillus soli</name>
    <dbReference type="NCBI Taxonomy" id="2798301"/>
    <lineage>
        <taxon>Bacteria</taxon>
        <taxon>Bacillati</taxon>
        <taxon>Bacillota</taxon>
        <taxon>Bacilli</taxon>
        <taxon>Bacillales</taxon>
        <taxon>Caryophanaceae</taxon>
        <taxon>Viridibacillus</taxon>
    </lineage>
</organism>
<accession>A0ABS1HCW5</accession>
<comment type="caution">
    <text evidence="1">The sequence shown here is derived from an EMBL/GenBank/DDBJ whole genome shotgun (WGS) entry which is preliminary data.</text>
</comment>
<sequence>MVNKYNAKTAKLDRQLIFKIGNGTLGVSSSAMDFMLITAQFIAKDGRIYFENDEIRRQLCMQNKTFIRVVNELVQLDLLSIKEGFFYSHFHVLSNGEKTDPSYVRNIKGLTSAEVLSLNKSKKRFFLYAASFTSMGTIKSVSVEALYSNKYYSGVNYIESYQELSEILFDLVNKGLLVVYINGKAFDNTSADFKEQFHSYCGFDTEKRKKRMSKTREHIIGLKIHDRLLASVIPNESSKAEFHYFAEKYHVYHQVMRAETIPLFIDVQNKLFDLFGTVGVALYRESLISYLAAEQENVLYHDLFSSETGTKAVNTMVDFYLIKNIEQIISNVLNKGQETLTSVEEYFNNEDNLAELVSYFIEISSDDHKVMLEEKLEQIGVDLSSLVQSVPQQNIVENHWLLLNEHISHIYSQFDLTASKQITPSYQQTVIRQWASEGILARKEVLQQAVQQLKEKVVFFPSRTKFTIDSNIQKDNENLPVKKMSLGERFRLDYMQKFKEMNITEEDLTFDF</sequence>
<name>A0ABS1HCW5_9BACL</name>
<reference evidence="1 2" key="1">
    <citation type="submission" date="2020-12" db="EMBL/GenBank/DDBJ databases">
        <title>YIM B01967 draft genome.</title>
        <authorList>
            <person name="Yan X."/>
        </authorList>
    </citation>
    <scope>NUCLEOTIDE SEQUENCE [LARGE SCALE GENOMIC DNA]</scope>
    <source>
        <strain evidence="1 2">YIM B01967</strain>
    </source>
</reference>
<evidence type="ECO:0000313" key="1">
    <source>
        <dbReference type="EMBL" id="MBK3497181.1"/>
    </source>
</evidence>
<keyword evidence="2" id="KW-1185">Reference proteome</keyword>
<evidence type="ECO:0000313" key="2">
    <source>
        <dbReference type="Proteomes" id="UP000618943"/>
    </source>
</evidence>
<protein>
    <submittedName>
        <fullName evidence="1">Uncharacterized protein</fullName>
    </submittedName>
</protein>
<dbReference type="RefSeq" id="WP_200750484.1">
    <property type="nucleotide sequence ID" value="NZ_JAEOAH010000053.1"/>
</dbReference>